<sequence length="417" mass="46340">MAKDGITATPKSTQPSGGPGTKATQKPKVSDRLEEDAQAMEERLLQLRRQMIEDKQRLDKQLPAKFGGNRWRSAQEGLGTVSRYAKDVEQRINQPNKPKKVSQDGSEQAKKPKKKRADPEATADAKPMAFSVASVSKWTTQQVLEWLSALGLAEFHSGFEFHQVTGRVLLEISVDELRGLGVSRLSARNLIWKELESIREKAHVSTNEAAAIVDPKLRDVPVVPELPSPQKEVHWSQLKPLRDQTVALGANSEVPVNLADGDFDEDASHALFMKALLDWRAGDDDAAESKDVMWMNPMTAAEEDNNGSAEGGGGALWDGEYDEEKEQEAFRRAVQAWRQVGRSPASSRPSTAGLSERIEQSSAPAERKSCWQCYRVMPVESLVEDSATHKSFCGPKCQTLFHQEYARLYQDKDGESR</sequence>
<dbReference type="PANTHER" id="PTHR28634">
    <property type="entry name" value="ZINC FINGER B-BOX DOMAIN-CONTAINING PROTEIN 1"/>
    <property type="match status" value="1"/>
</dbReference>
<dbReference type="InterPro" id="IPR013761">
    <property type="entry name" value="SAM/pointed_sf"/>
</dbReference>
<name>A0A8K1CMH1_PYTOL</name>
<dbReference type="PANTHER" id="PTHR28634:SF1">
    <property type="entry name" value="ZINC FINGER B-BOX DOMAIN-CONTAINING PROTEIN 1"/>
    <property type="match status" value="1"/>
</dbReference>
<dbReference type="SUPFAM" id="SSF47769">
    <property type="entry name" value="SAM/Pointed domain"/>
    <property type="match status" value="1"/>
</dbReference>
<gene>
    <name evidence="3" type="ORF">Poli38472_009185</name>
</gene>
<reference evidence="3" key="1">
    <citation type="submission" date="2019-03" db="EMBL/GenBank/DDBJ databases">
        <title>Long read genome sequence of the mycoparasitic Pythium oligandrum ATCC 38472 isolated from sugarbeet rhizosphere.</title>
        <authorList>
            <person name="Gaulin E."/>
        </authorList>
    </citation>
    <scope>NUCLEOTIDE SEQUENCE</scope>
    <source>
        <strain evidence="3">ATCC 38472_TT</strain>
    </source>
</reference>
<dbReference type="SMART" id="SM00454">
    <property type="entry name" value="SAM"/>
    <property type="match status" value="1"/>
</dbReference>
<dbReference type="Proteomes" id="UP000794436">
    <property type="component" value="Unassembled WGS sequence"/>
</dbReference>
<evidence type="ECO:0000259" key="2">
    <source>
        <dbReference type="PROSITE" id="PS50105"/>
    </source>
</evidence>
<dbReference type="InterPro" id="IPR001660">
    <property type="entry name" value="SAM"/>
</dbReference>
<dbReference type="OrthoDB" id="445896at2759"/>
<feature type="region of interest" description="Disordered" evidence="1">
    <location>
        <begin position="338"/>
        <end position="361"/>
    </location>
</feature>
<feature type="region of interest" description="Disordered" evidence="1">
    <location>
        <begin position="89"/>
        <end position="125"/>
    </location>
</feature>
<dbReference type="Gene3D" id="1.10.150.50">
    <property type="entry name" value="Transcription Factor, Ets-1"/>
    <property type="match status" value="1"/>
</dbReference>
<comment type="caution">
    <text evidence="3">The sequence shown here is derived from an EMBL/GenBank/DDBJ whole genome shotgun (WGS) entry which is preliminary data.</text>
</comment>
<protein>
    <recommendedName>
        <fullName evidence="2">SAM domain-containing protein</fullName>
    </recommendedName>
</protein>
<evidence type="ECO:0000313" key="3">
    <source>
        <dbReference type="EMBL" id="TMW65018.1"/>
    </source>
</evidence>
<proteinExistence type="predicted"/>
<evidence type="ECO:0000313" key="4">
    <source>
        <dbReference type="Proteomes" id="UP000794436"/>
    </source>
</evidence>
<feature type="compositionally biased region" description="Polar residues" evidence="1">
    <location>
        <begin position="344"/>
        <end position="353"/>
    </location>
</feature>
<dbReference type="InterPro" id="IPR037688">
    <property type="entry name" value="ZBBX"/>
</dbReference>
<dbReference type="EMBL" id="SPLM01000038">
    <property type="protein sequence ID" value="TMW65018.1"/>
    <property type="molecule type" value="Genomic_DNA"/>
</dbReference>
<feature type="domain" description="SAM" evidence="2">
    <location>
        <begin position="138"/>
        <end position="201"/>
    </location>
</feature>
<keyword evidence="4" id="KW-1185">Reference proteome</keyword>
<evidence type="ECO:0000256" key="1">
    <source>
        <dbReference type="SAM" id="MobiDB-lite"/>
    </source>
</evidence>
<feature type="region of interest" description="Disordered" evidence="1">
    <location>
        <begin position="302"/>
        <end position="324"/>
    </location>
</feature>
<organism evidence="3 4">
    <name type="scientific">Pythium oligandrum</name>
    <name type="common">Mycoparasitic fungus</name>
    <dbReference type="NCBI Taxonomy" id="41045"/>
    <lineage>
        <taxon>Eukaryota</taxon>
        <taxon>Sar</taxon>
        <taxon>Stramenopiles</taxon>
        <taxon>Oomycota</taxon>
        <taxon>Peronosporomycetes</taxon>
        <taxon>Pythiales</taxon>
        <taxon>Pythiaceae</taxon>
        <taxon>Pythium</taxon>
    </lineage>
</organism>
<dbReference type="Pfam" id="PF07647">
    <property type="entry name" value="SAM_2"/>
    <property type="match status" value="1"/>
</dbReference>
<feature type="region of interest" description="Disordered" evidence="1">
    <location>
        <begin position="1"/>
        <end position="40"/>
    </location>
</feature>
<accession>A0A8K1CMH1</accession>
<dbReference type="PROSITE" id="PS50105">
    <property type="entry name" value="SAM_DOMAIN"/>
    <property type="match status" value="1"/>
</dbReference>
<dbReference type="AlphaFoldDB" id="A0A8K1CMH1"/>